<dbReference type="SUPFAM" id="SSF56672">
    <property type="entry name" value="DNA/RNA polymerases"/>
    <property type="match status" value="1"/>
</dbReference>
<dbReference type="Gene3D" id="3.30.420.10">
    <property type="entry name" value="Ribonuclease H-like superfamily/Ribonuclease H"/>
    <property type="match status" value="1"/>
</dbReference>
<evidence type="ECO:0000256" key="4">
    <source>
        <dbReference type="ARBA" id="ARBA00022932"/>
    </source>
</evidence>
<dbReference type="InterPro" id="IPR017964">
    <property type="entry name" value="DNA-dir_DNA_pol_B_CS"/>
</dbReference>
<reference evidence="10" key="1">
    <citation type="submission" date="2019-10" db="EMBL/GenBank/DDBJ databases">
        <title>Conservation and host-specific expression of non-tandemly repeated heterogenous ribosome RNA gene in arbuscular mycorrhizal fungi.</title>
        <authorList>
            <person name="Maeda T."/>
            <person name="Kobayashi Y."/>
            <person name="Nakagawa T."/>
            <person name="Ezawa T."/>
            <person name="Yamaguchi K."/>
            <person name="Bino T."/>
            <person name="Nishimoto Y."/>
            <person name="Shigenobu S."/>
            <person name="Kawaguchi M."/>
        </authorList>
    </citation>
    <scope>NUCLEOTIDE SEQUENCE</scope>
    <source>
        <strain evidence="10">HR1</strain>
    </source>
</reference>
<dbReference type="OrthoDB" id="2399269at2759"/>
<feature type="domain" description="DNA-directed DNA polymerase family B multifunctional" evidence="8">
    <location>
        <begin position="791"/>
        <end position="1098"/>
    </location>
</feature>
<dbReference type="InterPro" id="IPR023211">
    <property type="entry name" value="DNA_pol_palm_dom_sf"/>
</dbReference>
<keyword evidence="5 7" id="KW-0238">DNA-binding</keyword>
<dbReference type="GO" id="GO:0003887">
    <property type="term" value="F:DNA-directed DNA polymerase activity"/>
    <property type="evidence" value="ECO:0007669"/>
    <property type="project" value="UniProtKB-KW"/>
</dbReference>
<evidence type="ECO:0000256" key="5">
    <source>
        <dbReference type="ARBA" id="ARBA00023125"/>
    </source>
</evidence>
<keyword evidence="2 7" id="KW-0808">Transferase</keyword>
<dbReference type="InterPro" id="IPR006134">
    <property type="entry name" value="DNA-dir_DNA_pol_B_multi_dom"/>
</dbReference>
<dbReference type="EC" id="2.7.7.7" evidence="7"/>
<dbReference type="GO" id="GO:0000166">
    <property type="term" value="F:nucleotide binding"/>
    <property type="evidence" value="ECO:0007669"/>
    <property type="project" value="InterPro"/>
</dbReference>
<dbReference type="PANTHER" id="PTHR10322:SF23">
    <property type="entry name" value="DNA POLYMERASE DELTA CATALYTIC SUBUNIT"/>
    <property type="match status" value="1"/>
</dbReference>
<dbReference type="InterPro" id="IPR012337">
    <property type="entry name" value="RNaseH-like_sf"/>
</dbReference>
<dbReference type="InterPro" id="IPR036397">
    <property type="entry name" value="RNaseH_sf"/>
</dbReference>
<evidence type="ECO:0000256" key="1">
    <source>
        <dbReference type="ARBA" id="ARBA00005755"/>
    </source>
</evidence>
<dbReference type="Pfam" id="PF03104">
    <property type="entry name" value="DNA_pol_B_exo1"/>
    <property type="match status" value="1"/>
</dbReference>
<evidence type="ECO:0000259" key="8">
    <source>
        <dbReference type="Pfam" id="PF00136"/>
    </source>
</evidence>
<keyword evidence="4 7" id="KW-0239">DNA-directed DNA polymerase</keyword>
<evidence type="ECO:0000256" key="7">
    <source>
        <dbReference type="RuleBase" id="RU000442"/>
    </source>
</evidence>
<dbReference type="Proteomes" id="UP000615446">
    <property type="component" value="Unassembled WGS sequence"/>
</dbReference>
<evidence type="ECO:0000256" key="3">
    <source>
        <dbReference type="ARBA" id="ARBA00022695"/>
    </source>
</evidence>
<dbReference type="SUPFAM" id="SSF53098">
    <property type="entry name" value="Ribonuclease H-like"/>
    <property type="match status" value="1"/>
</dbReference>
<proteinExistence type="inferred from homology"/>
<evidence type="ECO:0000313" key="10">
    <source>
        <dbReference type="EMBL" id="GET03415.1"/>
    </source>
</evidence>
<feature type="domain" description="DNA-directed DNA polymerase family B exonuclease" evidence="9">
    <location>
        <begin position="279"/>
        <end position="394"/>
    </location>
</feature>
<evidence type="ECO:0000256" key="6">
    <source>
        <dbReference type="ARBA" id="ARBA00049244"/>
    </source>
</evidence>
<comment type="similarity">
    <text evidence="1 7">Belongs to the DNA polymerase type-B family.</text>
</comment>
<protein>
    <recommendedName>
        <fullName evidence="7">DNA polymerase</fullName>
        <ecNumber evidence="7">2.7.7.7</ecNumber>
    </recommendedName>
</protein>
<feature type="domain" description="DNA-directed DNA polymerase family B multifunctional" evidence="8">
    <location>
        <begin position="579"/>
        <end position="720"/>
    </location>
</feature>
<dbReference type="SMART" id="SM00486">
    <property type="entry name" value="POLBc"/>
    <property type="match status" value="1"/>
</dbReference>
<dbReference type="GO" id="GO:0006260">
    <property type="term" value="P:DNA replication"/>
    <property type="evidence" value="ECO:0007669"/>
    <property type="project" value="UniProtKB-KW"/>
</dbReference>
<comment type="caution">
    <text evidence="10">The sequence shown here is derived from an EMBL/GenBank/DDBJ whole genome shotgun (WGS) entry which is preliminary data.</text>
</comment>
<dbReference type="Gene3D" id="3.90.1600.10">
    <property type="entry name" value="Palm domain of DNA polymerase"/>
    <property type="match status" value="1"/>
</dbReference>
<keyword evidence="3 7" id="KW-0548">Nucleotidyltransferase</keyword>
<dbReference type="InterPro" id="IPR042087">
    <property type="entry name" value="DNA_pol_B_thumb"/>
</dbReference>
<dbReference type="EMBL" id="BLAL01000322">
    <property type="protein sequence ID" value="GET03415.1"/>
    <property type="molecule type" value="Genomic_DNA"/>
</dbReference>
<organism evidence="10 11">
    <name type="scientific">Rhizophagus clarus</name>
    <dbReference type="NCBI Taxonomy" id="94130"/>
    <lineage>
        <taxon>Eukaryota</taxon>
        <taxon>Fungi</taxon>
        <taxon>Fungi incertae sedis</taxon>
        <taxon>Mucoromycota</taxon>
        <taxon>Glomeromycotina</taxon>
        <taxon>Glomeromycetes</taxon>
        <taxon>Glomerales</taxon>
        <taxon>Glomeraceae</taxon>
        <taxon>Rhizophagus</taxon>
    </lineage>
</organism>
<evidence type="ECO:0000256" key="2">
    <source>
        <dbReference type="ARBA" id="ARBA00022679"/>
    </source>
</evidence>
<dbReference type="GO" id="GO:0003677">
    <property type="term" value="F:DNA binding"/>
    <property type="evidence" value="ECO:0007669"/>
    <property type="project" value="UniProtKB-KW"/>
</dbReference>
<dbReference type="InterPro" id="IPR006133">
    <property type="entry name" value="DNA-dir_DNA_pol_B_exonuc"/>
</dbReference>
<dbReference type="PANTHER" id="PTHR10322">
    <property type="entry name" value="DNA POLYMERASE CATALYTIC SUBUNIT"/>
    <property type="match status" value="1"/>
</dbReference>
<keyword evidence="7" id="KW-0235">DNA replication</keyword>
<name>A0A8H3R871_9GLOM</name>
<sequence>MTQSELSEFFDASALFHPEAEKDKKGQVIRYSNEDYLVGIPSRDELAMKNDEGSTSMLRRQLANYQNIPFMPVDIEEAKEYINQIPHYILRLYGYLVNGQKAVITITGIKVFFDIRVPNNTSIPKFWSKIKCILATGKDGSGKTVNMNLIRMECIKAYPIRGYHAEKKPYLRIVTPNKDLRFTALDIISSYNSEVDPECKIETASDDTGTHYRKVAREYRIPLSRWGLISNYRYNFSAPYYAKSQHCPHAFYVQIDNFRPIEDFEPLYEIYPSSLFTHDRALVLTWDIETYDSRGSENFPEAKNDTSQVFTICMTLHWKDDLKPLEQICLVDVETALDPDWITIICGNQANVLKAFALCWKSFAPDIQLGFNDSGYDWPFIVEKATKLNVLKWMVQRMSANPHKKADAESILTWNYFGGKGEPLTNGFFRRDQYVKKADRGPKKALGRESVNIKINPSLTFESSFLKLPGCVPIDVCTSFLQLHPRSEKWSLRYFLEKYGLDDKADMPMSKLWKYYSEAKDGASDSSKKHMHEIANYCVIDALRCQELMVKSNVINDYREVASIAHISLFDSHYYAIGTKVSNLLGAEAWAQDILYTTKISNQKASGKFPGAYVFPPEKGLENKRPVTGLDFASLYPSIIMTYNLSSEKMVSTLSEVDELERENKVLHNIEFKYGGKPVRAWTIRHEDKSDQKGLFTKILENLLNMRNELKAQLKPLGKKKEYMGLVKSRMDGSQKDHASGSISIASAIEDVCSKSEPKKRAGIVDILNPFIGSSYDNFRKEYDSICFKYNSLDLKQKAIKLYMNSFYGVTGQSDSPFYILELAGGVTSAGQEIIKRVAEYVRKKGFRIKYGDTDSLYLTGPDSCYEKYDLAYNDGKGEISKLEYWTEMVKTTMGVMEKLRNDVNTFLRLKTRSDYLKMAYEEVLFPVAFTGKKKYFGIDHEETPNFEPRELFIRGIDTVKQGKSQVFKTIGDRIMGRAMDINNVQSLHEIVEDVLRDAIINHEQWNFEQFIETDAWKPDKDNKAVQRFIGRMKGKYDTKILVPGGRFSYVVTYPDTTFDLHGRKLDPTKGEKMEFVDVAKELGKDLDLYHYYEKTIIGLCARFIMYDKRHELTPSDKIMQIKDPDERYKQIDDHAQKKAKSWLERFVKENIVVNGITSEMMKSRGVIYKRAYREAVKKAQEILYQKIGNSYEIFHGEWLSYEIFMASNPVKIIWEKFIKCARKLTKDKNLLVDNEMKEKICSDFARYPSELEKCIGEYDLFFHKLVYHMRYKEHMSIPEKIGPVSSMQKNEIIADLPALPHISEIEALDGISNLWYFHLEGVTEP</sequence>
<gene>
    <name evidence="10" type="ORF">RCL2_002975300</name>
</gene>
<comment type="catalytic activity">
    <reaction evidence="6 7">
        <text>DNA(n) + a 2'-deoxyribonucleoside 5'-triphosphate = DNA(n+1) + diphosphate</text>
        <dbReference type="Rhea" id="RHEA:22508"/>
        <dbReference type="Rhea" id="RHEA-COMP:17339"/>
        <dbReference type="Rhea" id="RHEA-COMP:17340"/>
        <dbReference type="ChEBI" id="CHEBI:33019"/>
        <dbReference type="ChEBI" id="CHEBI:61560"/>
        <dbReference type="ChEBI" id="CHEBI:173112"/>
        <dbReference type="EC" id="2.7.7.7"/>
    </reaction>
</comment>
<dbReference type="InterPro" id="IPR006172">
    <property type="entry name" value="DNA-dir_DNA_pol_B"/>
</dbReference>
<accession>A0A8H3R871</accession>
<dbReference type="InterPro" id="IPR043502">
    <property type="entry name" value="DNA/RNA_pol_sf"/>
</dbReference>
<evidence type="ECO:0000259" key="9">
    <source>
        <dbReference type="Pfam" id="PF03104"/>
    </source>
</evidence>
<dbReference type="PROSITE" id="PS00116">
    <property type="entry name" value="DNA_POLYMERASE_B"/>
    <property type="match status" value="1"/>
</dbReference>
<dbReference type="InterPro" id="IPR050240">
    <property type="entry name" value="DNA_pol_type-B"/>
</dbReference>
<dbReference type="Gene3D" id="1.10.132.60">
    <property type="entry name" value="DNA polymerase family B, C-terminal domain"/>
    <property type="match status" value="1"/>
</dbReference>
<dbReference type="PRINTS" id="PR00106">
    <property type="entry name" value="DNAPOLB"/>
</dbReference>
<evidence type="ECO:0000313" key="11">
    <source>
        <dbReference type="Proteomes" id="UP000615446"/>
    </source>
</evidence>
<dbReference type="Pfam" id="PF00136">
    <property type="entry name" value="DNA_pol_B"/>
    <property type="match status" value="2"/>
</dbReference>